<dbReference type="AlphaFoldDB" id="A0A061RRR1"/>
<sequence length="780" mass="84489">MVNQSESRRALLPSSFRPFCSAKPEPHLIAAARDGSKDQLFKVAGQPGIEVLETDQLGQSALHVAAARGDRDIASAVLSILRRQRTFQIDHQDQDGRTALIPAVEANSLPVVELLLQNKASVSLQDYGGKTAVARASESGHKEVLRKLLTHDASAVDKADRHGTTPLMLACSNGFEDCALLLLKAGASVHATNSAGSSALHMACKSCGLALVKKLHEAGADLQARDSRGMSPVFLAQDKEVRDFVEAELRRFAVYRQQFVVSLSQAPAEGRHGLTLPAVDLEKGCPVVLKFYRRRKRRDSALAAILQLDQDYVASVAAETAAELSRYVFKDASSYPRSPYCLVLFSGEETLEALLRRPTSPRPVLPLSQVRHIFRSVAESVEHIHLQGVVHGNLKPRNVMQFFDGHSRLINFENACQAGEVHAVHTTTLEACPPEVAKAWLRDVPLEASTARDVWAAGCILYQLLLGRKLVADIVEEAERKLSQGGASPPQVAPTELLGVLQSISLLTQEQVSQLVAPRRLLSLRLAHLNADQGSRQARDALLQSLAGGGRVRQISDPGKPPASGGKKFDLKRGARKQSSKGEEAPEDEKPDPMVESVLELSELLSMMLRVNENDRIGISEVLQSKGLAVATADEADVVGNIKAMKRKALSNQSQLMGKMSEVTMQLEKLVLTVSESGGSTRDDGSSIQGGNRKPDNVKMQGEGSVLDAELPRTRRSSKGSDKASPRKNKDLSKFAEFESKMKPSKSFSSLFGKKRSKSSLSNPGPTDSQSVSPVASRQL</sequence>
<feature type="domain" description="Protein kinase" evidence="5">
    <location>
        <begin position="261"/>
        <end position="628"/>
    </location>
</feature>
<dbReference type="SMART" id="SM00248">
    <property type="entry name" value="ANK"/>
    <property type="match status" value="5"/>
</dbReference>
<feature type="repeat" description="ANK" evidence="3">
    <location>
        <begin position="95"/>
        <end position="127"/>
    </location>
</feature>
<feature type="compositionally biased region" description="Polar residues" evidence="4">
    <location>
        <begin position="675"/>
        <end position="690"/>
    </location>
</feature>
<keyword evidence="2 3" id="KW-0040">ANK repeat</keyword>
<evidence type="ECO:0000256" key="4">
    <source>
        <dbReference type="SAM" id="MobiDB-lite"/>
    </source>
</evidence>
<dbReference type="Gene3D" id="1.10.510.10">
    <property type="entry name" value="Transferase(Phosphotransferase) domain 1"/>
    <property type="match status" value="1"/>
</dbReference>
<dbReference type="InterPro" id="IPR036770">
    <property type="entry name" value="Ankyrin_rpt-contain_sf"/>
</dbReference>
<feature type="compositionally biased region" description="Polar residues" evidence="4">
    <location>
        <begin position="759"/>
        <end position="780"/>
    </location>
</feature>
<keyword evidence="1" id="KW-0677">Repeat</keyword>
<evidence type="ECO:0000256" key="2">
    <source>
        <dbReference type="ARBA" id="ARBA00023043"/>
    </source>
</evidence>
<dbReference type="EMBL" id="GBEZ01010076">
    <property type="protein sequence ID" value="JAC75567.1"/>
    <property type="molecule type" value="Transcribed_RNA"/>
</dbReference>
<gene>
    <name evidence="6" type="ORF">TSPGSL018_22733</name>
</gene>
<dbReference type="Gene3D" id="1.25.40.20">
    <property type="entry name" value="Ankyrin repeat-containing domain"/>
    <property type="match status" value="2"/>
</dbReference>
<evidence type="ECO:0000313" key="6">
    <source>
        <dbReference type="EMBL" id="JAC75567.1"/>
    </source>
</evidence>
<proteinExistence type="predicted"/>
<organism evidence="6">
    <name type="scientific">Tetraselmis sp. GSL018</name>
    <dbReference type="NCBI Taxonomy" id="582737"/>
    <lineage>
        <taxon>Eukaryota</taxon>
        <taxon>Viridiplantae</taxon>
        <taxon>Chlorophyta</taxon>
        <taxon>core chlorophytes</taxon>
        <taxon>Chlorodendrophyceae</taxon>
        <taxon>Chlorodendrales</taxon>
        <taxon>Chlorodendraceae</taxon>
        <taxon>Tetraselmis</taxon>
    </lineage>
</organism>
<dbReference type="PROSITE" id="PS50297">
    <property type="entry name" value="ANK_REP_REGION"/>
    <property type="match status" value="3"/>
</dbReference>
<dbReference type="PROSITE" id="PS50011">
    <property type="entry name" value="PROTEIN_KINASE_DOM"/>
    <property type="match status" value="1"/>
</dbReference>
<evidence type="ECO:0000256" key="3">
    <source>
        <dbReference type="PROSITE-ProRule" id="PRU00023"/>
    </source>
</evidence>
<reference evidence="6" key="1">
    <citation type="submission" date="2014-05" db="EMBL/GenBank/DDBJ databases">
        <title>The transcriptome of the halophilic microalga Tetraselmis sp. GSL018 isolated from the Great Salt Lake, Utah.</title>
        <authorList>
            <person name="Jinkerson R.E."/>
            <person name="D'Adamo S."/>
            <person name="Posewitz M.C."/>
        </authorList>
    </citation>
    <scope>NUCLEOTIDE SEQUENCE</scope>
    <source>
        <strain evidence="6">GSL018</strain>
    </source>
</reference>
<feature type="repeat" description="ANK" evidence="3">
    <location>
        <begin position="195"/>
        <end position="227"/>
    </location>
</feature>
<dbReference type="InterPro" id="IPR000719">
    <property type="entry name" value="Prot_kinase_dom"/>
</dbReference>
<dbReference type="Pfam" id="PF00023">
    <property type="entry name" value="Ank"/>
    <property type="match status" value="1"/>
</dbReference>
<accession>A0A061RRR1</accession>
<dbReference type="GO" id="GO:0004672">
    <property type="term" value="F:protein kinase activity"/>
    <property type="evidence" value="ECO:0007669"/>
    <property type="project" value="InterPro"/>
</dbReference>
<dbReference type="PANTHER" id="PTHR24173:SF74">
    <property type="entry name" value="ANKYRIN REPEAT DOMAIN-CONTAINING PROTEIN 16"/>
    <property type="match status" value="1"/>
</dbReference>
<dbReference type="PROSITE" id="PS50088">
    <property type="entry name" value="ANK_REPEAT"/>
    <property type="match status" value="3"/>
</dbReference>
<feature type="repeat" description="ANK" evidence="3">
    <location>
        <begin position="162"/>
        <end position="194"/>
    </location>
</feature>
<evidence type="ECO:0000256" key="1">
    <source>
        <dbReference type="ARBA" id="ARBA00022737"/>
    </source>
</evidence>
<dbReference type="PANTHER" id="PTHR24173">
    <property type="entry name" value="ANKYRIN REPEAT CONTAINING"/>
    <property type="match status" value="1"/>
</dbReference>
<feature type="compositionally biased region" description="Basic and acidic residues" evidence="4">
    <location>
        <begin position="719"/>
        <end position="742"/>
    </location>
</feature>
<dbReference type="InterPro" id="IPR011009">
    <property type="entry name" value="Kinase-like_dom_sf"/>
</dbReference>
<dbReference type="SUPFAM" id="SSF56112">
    <property type="entry name" value="Protein kinase-like (PK-like)"/>
    <property type="match status" value="1"/>
</dbReference>
<dbReference type="GO" id="GO:0005524">
    <property type="term" value="F:ATP binding"/>
    <property type="evidence" value="ECO:0007669"/>
    <property type="project" value="InterPro"/>
</dbReference>
<dbReference type="Pfam" id="PF00069">
    <property type="entry name" value="Pkinase"/>
    <property type="match status" value="1"/>
</dbReference>
<evidence type="ECO:0000259" key="5">
    <source>
        <dbReference type="PROSITE" id="PS50011"/>
    </source>
</evidence>
<dbReference type="SUPFAM" id="SSF48403">
    <property type="entry name" value="Ankyrin repeat"/>
    <property type="match status" value="1"/>
</dbReference>
<protein>
    <submittedName>
        <fullName evidence="6">Ankyrin repeat-containing protein</fullName>
    </submittedName>
</protein>
<dbReference type="SMART" id="SM00220">
    <property type="entry name" value="S_TKc"/>
    <property type="match status" value="1"/>
</dbReference>
<dbReference type="Pfam" id="PF12796">
    <property type="entry name" value="Ank_2"/>
    <property type="match status" value="2"/>
</dbReference>
<feature type="region of interest" description="Disordered" evidence="4">
    <location>
        <begin position="675"/>
        <end position="780"/>
    </location>
</feature>
<name>A0A061RRR1_9CHLO</name>
<dbReference type="InterPro" id="IPR002110">
    <property type="entry name" value="Ankyrin_rpt"/>
</dbReference>
<feature type="region of interest" description="Disordered" evidence="4">
    <location>
        <begin position="549"/>
        <end position="594"/>
    </location>
</feature>